<keyword evidence="2" id="KW-0378">Hydrolase</keyword>
<gene>
    <name evidence="6" type="ORF">BEN30_09135</name>
</gene>
<dbReference type="InterPro" id="IPR029052">
    <property type="entry name" value="Metallo-depent_PP-like"/>
</dbReference>
<protein>
    <recommendedName>
        <fullName evidence="5">Calcineurin-like phosphoesterase domain-containing protein</fullName>
    </recommendedName>
</protein>
<evidence type="ECO:0000256" key="4">
    <source>
        <dbReference type="ARBA" id="ARBA00025742"/>
    </source>
</evidence>
<proteinExistence type="inferred from homology"/>
<dbReference type="RefSeq" id="WP_069957733.1">
    <property type="nucleotide sequence ID" value="NZ_MCGG01000021.1"/>
</dbReference>
<dbReference type="Gene3D" id="3.30.750.180">
    <property type="entry name" value="GpdQ, beta-strand dimerisation domain"/>
    <property type="match status" value="1"/>
</dbReference>
<dbReference type="InterPro" id="IPR042281">
    <property type="entry name" value="GpdQ_beta-strand"/>
</dbReference>
<dbReference type="EMBL" id="MCGG01000021">
    <property type="protein sequence ID" value="OEJ67580.1"/>
    <property type="molecule type" value="Genomic_DNA"/>
</dbReference>
<dbReference type="Pfam" id="PF00149">
    <property type="entry name" value="Metallophos"/>
    <property type="match status" value="1"/>
</dbReference>
<sequence>MLIAQISDTHISSPDPAEPIMQVRIQALETFVAHINALDEKPDCVIHTGDVTQGGEPAYYAIINSIMGQLPMPVFFALGNRDKGQNLVDGLKNLGTASLEEGFVIYSVEDFPVRLIAMDTQHRDSNIGTACSVRLAVLDKMLKAYPHTPTALFMHHPPFEVTTSKYPFQFDDQGLADAFLALVAEHKQVVHMFCGHAHRDFSVGLGTCVASVSPSLPPDNRLGEFGPGLDDQPLYQLHRWNPETLRFETSLHAAVLDLKGRAAQTN</sequence>
<dbReference type="SUPFAM" id="SSF56300">
    <property type="entry name" value="Metallo-dependent phosphatases"/>
    <property type="match status" value="1"/>
</dbReference>
<evidence type="ECO:0000313" key="6">
    <source>
        <dbReference type="EMBL" id="OEJ67580.1"/>
    </source>
</evidence>
<dbReference type="InterPro" id="IPR042283">
    <property type="entry name" value="GpdQ_catalytic"/>
</dbReference>
<comment type="caution">
    <text evidence="6">The sequence shown here is derived from an EMBL/GenBank/DDBJ whole genome shotgun (WGS) entry which is preliminary data.</text>
</comment>
<dbReference type="Proteomes" id="UP000095347">
    <property type="component" value="Unassembled WGS sequence"/>
</dbReference>
<evidence type="ECO:0000313" key="7">
    <source>
        <dbReference type="Proteomes" id="UP000095347"/>
    </source>
</evidence>
<dbReference type="GO" id="GO:0046872">
    <property type="term" value="F:metal ion binding"/>
    <property type="evidence" value="ECO:0007669"/>
    <property type="project" value="UniProtKB-KW"/>
</dbReference>
<accession>A0A1E5Q896</accession>
<dbReference type="InterPro" id="IPR004843">
    <property type="entry name" value="Calcineurin-like_PHP"/>
</dbReference>
<dbReference type="STRING" id="28181.BEN30_09135"/>
<evidence type="ECO:0000259" key="5">
    <source>
        <dbReference type="Pfam" id="PF00149"/>
    </source>
</evidence>
<organism evidence="6 7">
    <name type="scientific">Magnetovibrio blakemorei</name>
    <dbReference type="NCBI Taxonomy" id="28181"/>
    <lineage>
        <taxon>Bacteria</taxon>
        <taxon>Pseudomonadati</taxon>
        <taxon>Pseudomonadota</taxon>
        <taxon>Alphaproteobacteria</taxon>
        <taxon>Rhodospirillales</taxon>
        <taxon>Magnetovibrionaceae</taxon>
        <taxon>Magnetovibrio</taxon>
    </lineage>
</organism>
<feature type="domain" description="Calcineurin-like phosphoesterase" evidence="5">
    <location>
        <begin position="1"/>
        <end position="199"/>
    </location>
</feature>
<dbReference type="PANTHER" id="PTHR42988">
    <property type="entry name" value="PHOSPHOHYDROLASE"/>
    <property type="match status" value="1"/>
</dbReference>
<keyword evidence="1" id="KW-0479">Metal-binding</keyword>
<dbReference type="PANTHER" id="PTHR42988:SF2">
    <property type="entry name" value="CYCLIC NUCLEOTIDE PHOSPHODIESTERASE CBUA0032-RELATED"/>
    <property type="match status" value="1"/>
</dbReference>
<dbReference type="InterPro" id="IPR050884">
    <property type="entry name" value="CNP_phosphodiesterase-III"/>
</dbReference>
<name>A0A1E5Q896_9PROT</name>
<dbReference type="GO" id="GO:0016787">
    <property type="term" value="F:hydrolase activity"/>
    <property type="evidence" value="ECO:0007669"/>
    <property type="project" value="UniProtKB-KW"/>
</dbReference>
<keyword evidence="7" id="KW-1185">Reference proteome</keyword>
<dbReference type="Gene3D" id="3.60.21.40">
    <property type="entry name" value="GpdQ, catalytic alpha/beta sandwich domain"/>
    <property type="match status" value="1"/>
</dbReference>
<dbReference type="AlphaFoldDB" id="A0A1E5Q896"/>
<evidence type="ECO:0000256" key="2">
    <source>
        <dbReference type="ARBA" id="ARBA00022801"/>
    </source>
</evidence>
<keyword evidence="3" id="KW-0408">Iron</keyword>
<dbReference type="OrthoDB" id="651281at2"/>
<comment type="similarity">
    <text evidence="4">Belongs to the cyclic nucleotide phosphodiesterase class-III family.</text>
</comment>
<reference evidence="7" key="1">
    <citation type="submission" date="2016-07" db="EMBL/GenBank/DDBJ databases">
        <authorList>
            <person name="Florea S."/>
            <person name="Webb J.S."/>
            <person name="Jaromczyk J."/>
            <person name="Schardl C.L."/>
        </authorList>
    </citation>
    <scope>NUCLEOTIDE SEQUENCE [LARGE SCALE GENOMIC DNA]</scope>
    <source>
        <strain evidence="7">MV-1</strain>
    </source>
</reference>
<evidence type="ECO:0000256" key="1">
    <source>
        <dbReference type="ARBA" id="ARBA00022723"/>
    </source>
</evidence>
<evidence type="ECO:0000256" key="3">
    <source>
        <dbReference type="ARBA" id="ARBA00023004"/>
    </source>
</evidence>